<dbReference type="OrthoDB" id="910915at2759"/>
<organism evidence="5 6">
    <name type="scientific">Phtheirospermum japonicum</name>
    <dbReference type="NCBI Taxonomy" id="374723"/>
    <lineage>
        <taxon>Eukaryota</taxon>
        <taxon>Viridiplantae</taxon>
        <taxon>Streptophyta</taxon>
        <taxon>Embryophyta</taxon>
        <taxon>Tracheophyta</taxon>
        <taxon>Spermatophyta</taxon>
        <taxon>Magnoliopsida</taxon>
        <taxon>eudicotyledons</taxon>
        <taxon>Gunneridae</taxon>
        <taxon>Pentapetalae</taxon>
        <taxon>asterids</taxon>
        <taxon>lamiids</taxon>
        <taxon>Lamiales</taxon>
        <taxon>Orobanchaceae</taxon>
        <taxon>Orobanchaceae incertae sedis</taxon>
        <taxon>Phtheirospermum</taxon>
    </lineage>
</organism>
<dbReference type="PRINTS" id="PR00724">
    <property type="entry name" value="CRBOXYPTASEC"/>
</dbReference>
<dbReference type="EC" id="3.4.16.-" evidence="4"/>
<feature type="chain" id="PRO_5033110466" description="Carboxypeptidase" evidence="4">
    <location>
        <begin position="27"/>
        <end position="473"/>
    </location>
</feature>
<evidence type="ECO:0000256" key="4">
    <source>
        <dbReference type="RuleBase" id="RU361156"/>
    </source>
</evidence>
<dbReference type="AlphaFoldDB" id="A0A830BD05"/>
<sequence length="473" mass="53939">MASQTWSIILVIICALQISVVTKVKSYHGADKISSLPGQPKVSFQQYSGYIAVDEKQKRWYFYYFVEAENDPASKPIVLWLNGGPGCSSVGVGAFTENGPFHPSGNVLVKNDHSWNRVANMLYLESPAGVGFSYSADKSFYKSVNDNMTAKDNFNFLKNWFKKFPEFKNNELYITGESYAGHYAPQLANLIIQSKLKLNLKGIAMGNPLLEFDTDFNAVSEYLWSHGLISDYTFDQLNRVCNYSQIRRQNDKRKWTRDCSRVKDLVLSETSKYIDTFDVTLDVCLPSNSMQSQLLSQMQDDPKVDVCVVDETKVYLSRRDVQRALHARLVGVSNWTICTSVMRYKMQNLEIPTIGLLGSLVEQGIRVLAYSGDQDSVIPLTGTRKLINGLAQNLNLKTTQPYSVWLAGKQWMRYEAEMHSFEKSQELLNLSCIESVVGHKPMVTFYHLQRYEELPMMPHFLNRLDHLSYSVRS</sequence>
<dbReference type="EMBL" id="BMAC01000097">
    <property type="protein sequence ID" value="GFP84997.1"/>
    <property type="molecule type" value="Genomic_DNA"/>
</dbReference>
<keyword evidence="6" id="KW-1185">Reference proteome</keyword>
<evidence type="ECO:0000313" key="5">
    <source>
        <dbReference type="EMBL" id="GFP84997.1"/>
    </source>
</evidence>
<dbReference type="SUPFAM" id="SSF53474">
    <property type="entry name" value="alpha/beta-Hydrolases"/>
    <property type="match status" value="1"/>
</dbReference>
<keyword evidence="4" id="KW-0732">Signal</keyword>
<keyword evidence="3" id="KW-0964">Secreted</keyword>
<comment type="caution">
    <text evidence="5">The sequence shown here is derived from an EMBL/GenBank/DDBJ whole genome shotgun (WGS) entry which is preliminary data.</text>
</comment>
<dbReference type="GO" id="GO:0006508">
    <property type="term" value="P:proteolysis"/>
    <property type="evidence" value="ECO:0007669"/>
    <property type="project" value="UniProtKB-KW"/>
</dbReference>
<name>A0A830BD05_9LAMI</name>
<proteinExistence type="inferred from homology"/>
<keyword evidence="4 5" id="KW-0121">Carboxypeptidase</keyword>
<dbReference type="GO" id="GO:0004185">
    <property type="term" value="F:serine-type carboxypeptidase activity"/>
    <property type="evidence" value="ECO:0007669"/>
    <property type="project" value="UniProtKB-UniRule"/>
</dbReference>
<dbReference type="Gene3D" id="3.40.50.1820">
    <property type="entry name" value="alpha/beta hydrolase"/>
    <property type="match status" value="1"/>
</dbReference>
<keyword evidence="4" id="KW-0378">Hydrolase</keyword>
<gene>
    <name evidence="5" type="ORF">PHJA_000643500</name>
</gene>
<dbReference type="InterPro" id="IPR018202">
    <property type="entry name" value="Ser_caboxypep_ser_AS"/>
</dbReference>
<comment type="similarity">
    <text evidence="2 4">Belongs to the peptidase S10 family.</text>
</comment>
<protein>
    <recommendedName>
        <fullName evidence="4">Carboxypeptidase</fullName>
        <ecNumber evidence="4">3.4.16.-</ecNumber>
    </recommendedName>
</protein>
<dbReference type="Proteomes" id="UP000653305">
    <property type="component" value="Unassembled WGS sequence"/>
</dbReference>
<keyword evidence="4" id="KW-0645">Protease</keyword>
<evidence type="ECO:0000313" key="6">
    <source>
        <dbReference type="Proteomes" id="UP000653305"/>
    </source>
</evidence>
<accession>A0A830BD05</accession>
<dbReference type="Pfam" id="PF00450">
    <property type="entry name" value="Peptidase_S10"/>
    <property type="match status" value="1"/>
</dbReference>
<feature type="signal peptide" evidence="4">
    <location>
        <begin position="1"/>
        <end position="26"/>
    </location>
</feature>
<dbReference type="PANTHER" id="PTHR11802:SF281">
    <property type="entry name" value="CARBOXYPEPTIDASE"/>
    <property type="match status" value="1"/>
</dbReference>
<evidence type="ECO:0000256" key="2">
    <source>
        <dbReference type="ARBA" id="ARBA00009431"/>
    </source>
</evidence>
<dbReference type="InterPro" id="IPR001563">
    <property type="entry name" value="Peptidase_S10"/>
</dbReference>
<reference evidence="5" key="1">
    <citation type="submission" date="2020-07" db="EMBL/GenBank/DDBJ databases">
        <title>Ethylene signaling mediates host invasion by parasitic plants.</title>
        <authorList>
            <person name="Yoshida S."/>
        </authorList>
    </citation>
    <scope>NUCLEOTIDE SEQUENCE</scope>
    <source>
        <strain evidence="5">Okayama</strain>
    </source>
</reference>
<dbReference type="PANTHER" id="PTHR11802">
    <property type="entry name" value="SERINE PROTEASE FAMILY S10 SERINE CARBOXYPEPTIDASE"/>
    <property type="match status" value="1"/>
</dbReference>
<dbReference type="GO" id="GO:0005576">
    <property type="term" value="C:extracellular region"/>
    <property type="evidence" value="ECO:0007669"/>
    <property type="project" value="UniProtKB-SubCell"/>
</dbReference>
<dbReference type="FunFam" id="3.40.50.1820:FF:000453">
    <property type="entry name" value="Carboxypeptidase"/>
    <property type="match status" value="1"/>
</dbReference>
<dbReference type="InterPro" id="IPR029058">
    <property type="entry name" value="AB_hydrolase_fold"/>
</dbReference>
<comment type="subcellular location">
    <subcellularLocation>
        <location evidence="1">Secreted</location>
    </subcellularLocation>
</comment>
<evidence type="ECO:0000256" key="1">
    <source>
        <dbReference type="ARBA" id="ARBA00004613"/>
    </source>
</evidence>
<evidence type="ECO:0000256" key="3">
    <source>
        <dbReference type="ARBA" id="ARBA00022525"/>
    </source>
</evidence>
<dbReference type="GO" id="GO:0005773">
    <property type="term" value="C:vacuole"/>
    <property type="evidence" value="ECO:0007669"/>
    <property type="project" value="TreeGrafter"/>
</dbReference>
<dbReference type="PROSITE" id="PS00131">
    <property type="entry name" value="CARBOXYPEPT_SER_SER"/>
    <property type="match status" value="1"/>
</dbReference>